<feature type="compositionally biased region" description="Pro residues" evidence="1">
    <location>
        <begin position="17"/>
        <end position="26"/>
    </location>
</feature>
<protein>
    <submittedName>
        <fullName evidence="2">Uncharacterized protein</fullName>
    </submittedName>
</protein>
<organism evidence="2 3">
    <name type="scientific">Rhizobium lentis</name>
    <dbReference type="NCBI Taxonomy" id="1138194"/>
    <lineage>
        <taxon>Bacteria</taxon>
        <taxon>Pseudomonadati</taxon>
        <taxon>Pseudomonadota</taxon>
        <taxon>Alphaproteobacteria</taxon>
        <taxon>Hyphomicrobiales</taxon>
        <taxon>Rhizobiaceae</taxon>
        <taxon>Rhizobium/Agrobacterium group</taxon>
        <taxon>Rhizobium</taxon>
    </lineage>
</organism>
<gene>
    <name evidence="2" type="ORF">GGI59_006352</name>
</gene>
<accession>A0A7W9CYK9</accession>
<reference evidence="2 3" key="1">
    <citation type="submission" date="2020-08" db="EMBL/GenBank/DDBJ databases">
        <title>Genomic Encyclopedia of Type Strains, Phase IV (KMG-V): Genome sequencing to study the core and pangenomes of soil and plant-associated prokaryotes.</title>
        <authorList>
            <person name="Whitman W."/>
        </authorList>
    </citation>
    <scope>NUCLEOTIDE SEQUENCE [LARGE SCALE GENOMIC DNA]</scope>
    <source>
        <strain evidence="2 3">SEMIA 4034</strain>
    </source>
</reference>
<evidence type="ECO:0000256" key="1">
    <source>
        <dbReference type="SAM" id="MobiDB-lite"/>
    </source>
</evidence>
<dbReference type="EMBL" id="JACHBC010000027">
    <property type="protein sequence ID" value="MBB5564643.1"/>
    <property type="molecule type" value="Genomic_DNA"/>
</dbReference>
<sequence length="51" mass="5446">MNGVGIVSKLKPKGASHPPPPYPCNPAQPVRSGAERQCQCRVSNWLAAPHL</sequence>
<keyword evidence="3" id="KW-1185">Reference proteome</keyword>
<evidence type="ECO:0000313" key="2">
    <source>
        <dbReference type="EMBL" id="MBB5564643.1"/>
    </source>
</evidence>
<comment type="caution">
    <text evidence="2">The sequence shown here is derived from an EMBL/GenBank/DDBJ whole genome shotgun (WGS) entry which is preliminary data.</text>
</comment>
<feature type="region of interest" description="Disordered" evidence="1">
    <location>
        <begin position="1"/>
        <end position="30"/>
    </location>
</feature>
<name>A0A7W9CYK9_9HYPH</name>
<dbReference type="AlphaFoldDB" id="A0A7W9CYK9"/>
<evidence type="ECO:0000313" key="3">
    <source>
        <dbReference type="Proteomes" id="UP000528824"/>
    </source>
</evidence>
<dbReference type="Proteomes" id="UP000528824">
    <property type="component" value="Unassembled WGS sequence"/>
</dbReference>
<proteinExistence type="predicted"/>